<dbReference type="AlphaFoldDB" id="A0A6A6RUC9"/>
<organism evidence="2 3">
    <name type="scientific">Massarina eburnea CBS 473.64</name>
    <dbReference type="NCBI Taxonomy" id="1395130"/>
    <lineage>
        <taxon>Eukaryota</taxon>
        <taxon>Fungi</taxon>
        <taxon>Dikarya</taxon>
        <taxon>Ascomycota</taxon>
        <taxon>Pezizomycotina</taxon>
        <taxon>Dothideomycetes</taxon>
        <taxon>Pleosporomycetidae</taxon>
        <taxon>Pleosporales</taxon>
        <taxon>Massarineae</taxon>
        <taxon>Massarinaceae</taxon>
        <taxon>Massarina</taxon>
    </lineage>
</organism>
<name>A0A6A6RUC9_9PLEO</name>
<keyword evidence="1" id="KW-0472">Membrane</keyword>
<proteinExistence type="predicted"/>
<evidence type="ECO:0000256" key="1">
    <source>
        <dbReference type="SAM" id="Phobius"/>
    </source>
</evidence>
<dbReference type="EMBL" id="MU006787">
    <property type="protein sequence ID" value="KAF2639156.1"/>
    <property type="molecule type" value="Genomic_DNA"/>
</dbReference>
<protein>
    <submittedName>
        <fullName evidence="2">Uncharacterized protein</fullName>
    </submittedName>
</protein>
<reference evidence="2" key="1">
    <citation type="journal article" date="2020" name="Stud. Mycol.">
        <title>101 Dothideomycetes genomes: a test case for predicting lifestyles and emergence of pathogens.</title>
        <authorList>
            <person name="Haridas S."/>
            <person name="Albert R."/>
            <person name="Binder M."/>
            <person name="Bloem J."/>
            <person name="Labutti K."/>
            <person name="Salamov A."/>
            <person name="Andreopoulos B."/>
            <person name="Baker S."/>
            <person name="Barry K."/>
            <person name="Bills G."/>
            <person name="Bluhm B."/>
            <person name="Cannon C."/>
            <person name="Castanera R."/>
            <person name="Culley D."/>
            <person name="Daum C."/>
            <person name="Ezra D."/>
            <person name="Gonzalez J."/>
            <person name="Henrissat B."/>
            <person name="Kuo A."/>
            <person name="Liang C."/>
            <person name="Lipzen A."/>
            <person name="Lutzoni F."/>
            <person name="Magnuson J."/>
            <person name="Mondo S."/>
            <person name="Nolan M."/>
            <person name="Ohm R."/>
            <person name="Pangilinan J."/>
            <person name="Park H.-J."/>
            <person name="Ramirez L."/>
            <person name="Alfaro M."/>
            <person name="Sun H."/>
            <person name="Tritt A."/>
            <person name="Yoshinaga Y."/>
            <person name="Zwiers L.-H."/>
            <person name="Turgeon B."/>
            <person name="Goodwin S."/>
            <person name="Spatafora J."/>
            <person name="Crous P."/>
            <person name="Grigoriev I."/>
        </authorList>
    </citation>
    <scope>NUCLEOTIDE SEQUENCE</scope>
    <source>
        <strain evidence="2">CBS 473.64</strain>
    </source>
</reference>
<evidence type="ECO:0000313" key="2">
    <source>
        <dbReference type="EMBL" id="KAF2639156.1"/>
    </source>
</evidence>
<keyword evidence="1" id="KW-0812">Transmembrane</keyword>
<gene>
    <name evidence="2" type="ORF">P280DRAFT_470556</name>
</gene>
<evidence type="ECO:0000313" key="3">
    <source>
        <dbReference type="Proteomes" id="UP000799753"/>
    </source>
</evidence>
<accession>A0A6A6RUC9</accession>
<keyword evidence="3" id="KW-1185">Reference proteome</keyword>
<feature type="transmembrane region" description="Helical" evidence="1">
    <location>
        <begin position="33"/>
        <end position="53"/>
    </location>
</feature>
<keyword evidence="1" id="KW-1133">Transmembrane helix</keyword>
<sequence>MDGWMDGWILGLFCLALVCEVRGLGIRGLLGCYGGFVVAVLGLLGLAWLGLAWL</sequence>
<dbReference type="Proteomes" id="UP000799753">
    <property type="component" value="Unassembled WGS sequence"/>
</dbReference>